<evidence type="ECO:0000259" key="8">
    <source>
        <dbReference type="Pfam" id="PF00462"/>
    </source>
</evidence>
<dbReference type="HOGENOM" id="CLU_026126_7_2_1"/>
<dbReference type="PANTHER" id="PTHR45694:SF18">
    <property type="entry name" value="GLUTAREDOXIN-1-RELATED"/>
    <property type="match status" value="1"/>
</dbReference>
<evidence type="ECO:0000256" key="7">
    <source>
        <dbReference type="ARBA" id="ARBA00035808"/>
    </source>
</evidence>
<dbReference type="OrthoDB" id="418495at2759"/>
<dbReference type="EC" id="1.11.1.9" evidence="2"/>
<dbReference type="CDD" id="cd03419">
    <property type="entry name" value="GRX_GRXh_1_2_like"/>
    <property type="match status" value="1"/>
</dbReference>
<evidence type="ECO:0000313" key="9">
    <source>
        <dbReference type="EMBL" id="CCA67126.1"/>
    </source>
</evidence>
<dbReference type="EMBL" id="CAFZ01000010">
    <property type="protein sequence ID" value="CCA67126.1"/>
    <property type="molecule type" value="Genomic_DNA"/>
</dbReference>
<organism evidence="9 10">
    <name type="scientific">Serendipita indica (strain DSM 11827)</name>
    <name type="common">Root endophyte fungus</name>
    <name type="synonym">Piriformospora indica</name>
    <dbReference type="NCBI Taxonomy" id="1109443"/>
    <lineage>
        <taxon>Eukaryota</taxon>
        <taxon>Fungi</taxon>
        <taxon>Dikarya</taxon>
        <taxon>Basidiomycota</taxon>
        <taxon>Agaricomycotina</taxon>
        <taxon>Agaricomycetes</taxon>
        <taxon>Sebacinales</taxon>
        <taxon>Serendipitaceae</taxon>
        <taxon>Serendipita</taxon>
    </lineage>
</organism>
<dbReference type="InterPro" id="IPR002109">
    <property type="entry name" value="Glutaredoxin"/>
</dbReference>
<keyword evidence="6" id="KW-0676">Redox-active center</keyword>
<dbReference type="GO" id="GO:0005737">
    <property type="term" value="C:cytoplasm"/>
    <property type="evidence" value="ECO:0007669"/>
    <property type="project" value="TreeGrafter"/>
</dbReference>
<dbReference type="NCBIfam" id="TIGR02180">
    <property type="entry name" value="GRX_euk"/>
    <property type="match status" value="1"/>
</dbReference>
<keyword evidence="10" id="KW-1185">Reference proteome</keyword>
<evidence type="ECO:0000256" key="2">
    <source>
        <dbReference type="ARBA" id="ARBA00012310"/>
    </source>
</evidence>
<dbReference type="InterPro" id="IPR014025">
    <property type="entry name" value="Glutaredoxin_subgr"/>
</dbReference>
<dbReference type="PROSITE" id="PS51354">
    <property type="entry name" value="GLUTAREDOXIN_2"/>
    <property type="match status" value="1"/>
</dbReference>
<dbReference type="InterPro" id="IPR011767">
    <property type="entry name" value="GLR_AS"/>
</dbReference>
<keyword evidence="3" id="KW-0813">Transport</keyword>
<dbReference type="PANTHER" id="PTHR45694">
    <property type="entry name" value="GLUTAREDOXIN 2"/>
    <property type="match status" value="1"/>
</dbReference>
<accession>G4T793</accession>
<sequence>MGSSTSNLATSSSPNAMSSKISQLVDSTIDENFVTVFSKSWCPYCRRAKNLLNSLELPEGKNIQVLELDLRDDGSQIQSYLARKTGQTTVPNIFINREHIGGSDDLVDLHKSGKLVKLLNQ</sequence>
<evidence type="ECO:0000256" key="3">
    <source>
        <dbReference type="ARBA" id="ARBA00022448"/>
    </source>
</evidence>
<dbReference type="OMA" id="KPGHLEC"/>
<protein>
    <recommendedName>
        <fullName evidence="2">glutathione peroxidase</fullName>
        <ecNumber evidence="2">1.11.1.9</ecNumber>
    </recommendedName>
</protein>
<dbReference type="SUPFAM" id="SSF52833">
    <property type="entry name" value="Thioredoxin-like"/>
    <property type="match status" value="1"/>
</dbReference>
<dbReference type="STRING" id="1109443.G4T793"/>
<dbReference type="GO" id="GO:0015038">
    <property type="term" value="F:glutathione disulfide oxidoreductase activity"/>
    <property type="evidence" value="ECO:0007669"/>
    <property type="project" value="TreeGrafter"/>
</dbReference>
<dbReference type="GO" id="GO:0004364">
    <property type="term" value="F:glutathione transferase activity"/>
    <property type="evidence" value="ECO:0007669"/>
    <property type="project" value="UniProtKB-EC"/>
</dbReference>
<dbReference type="PRINTS" id="PR00160">
    <property type="entry name" value="GLUTAREDOXIN"/>
</dbReference>
<evidence type="ECO:0000256" key="6">
    <source>
        <dbReference type="ARBA" id="ARBA00023284"/>
    </source>
</evidence>
<dbReference type="GO" id="GO:0004602">
    <property type="term" value="F:glutathione peroxidase activity"/>
    <property type="evidence" value="ECO:0007669"/>
    <property type="project" value="UniProtKB-EC"/>
</dbReference>
<dbReference type="InterPro" id="IPR036249">
    <property type="entry name" value="Thioredoxin-like_sf"/>
</dbReference>
<evidence type="ECO:0000313" key="10">
    <source>
        <dbReference type="Proteomes" id="UP000007148"/>
    </source>
</evidence>
<dbReference type="FunCoup" id="G4T793">
    <property type="interactions" value="222"/>
</dbReference>
<dbReference type="FunFam" id="3.40.30.10:FF:000026">
    <property type="entry name" value="Glutaredoxin 2"/>
    <property type="match status" value="1"/>
</dbReference>
<evidence type="ECO:0000256" key="4">
    <source>
        <dbReference type="ARBA" id="ARBA00022982"/>
    </source>
</evidence>
<comment type="catalytic activity">
    <reaction evidence="7">
        <text>1-chloro-2,4-dinitrobenzene + glutathione = 2,4-dinitrophenyl-S-glutathione + chloride + H(+)</text>
        <dbReference type="Rhea" id="RHEA:51220"/>
        <dbReference type="ChEBI" id="CHEBI:15378"/>
        <dbReference type="ChEBI" id="CHEBI:17996"/>
        <dbReference type="ChEBI" id="CHEBI:34718"/>
        <dbReference type="ChEBI" id="CHEBI:57925"/>
        <dbReference type="ChEBI" id="CHEBI:133977"/>
        <dbReference type="EC" id="2.5.1.18"/>
    </reaction>
</comment>
<dbReference type="Gene3D" id="3.40.30.10">
    <property type="entry name" value="Glutaredoxin"/>
    <property type="match status" value="1"/>
</dbReference>
<dbReference type="Proteomes" id="UP000007148">
    <property type="component" value="Unassembled WGS sequence"/>
</dbReference>
<keyword evidence="4" id="KW-0249">Electron transport</keyword>
<dbReference type="PROSITE" id="PS00195">
    <property type="entry name" value="GLUTAREDOXIN_1"/>
    <property type="match status" value="1"/>
</dbReference>
<comment type="caution">
    <text evidence="9">The sequence shown here is derived from an EMBL/GenBank/DDBJ whole genome shotgun (WGS) entry which is preliminary data.</text>
</comment>
<evidence type="ECO:0000256" key="5">
    <source>
        <dbReference type="ARBA" id="ARBA00023157"/>
    </source>
</evidence>
<reference evidence="9 10" key="1">
    <citation type="journal article" date="2011" name="PLoS Pathog.">
        <title>Endophytic Life Strategies Decoded by Genome and Transcriptome Analyses of the Mutualistic Root Symbiont Piriformospora indica.</title>
        <authorList>
            <person name="Zuccaro A."/>
            <person name="Lahrmann U."/>
            <person name="Guldener U."/>
            <person name="Langen G."/>
            <person name="Pfiffi S."/>
            <person name="Biedenkopf D."/>
            <person name="Wong P."/>
            <person name="Samans B."/>
            <person name="Grimm C."/>
            <person name="Basiewicz M."/>
            <person name="Murat C."/>
            <person name="Martin F."/>
            <person name="Kogel K.H."/>
        </authorList>
    </citation>
    <scope>NUCLEOTIDE SEQUENCE [LARGE SCALE GENOMIC DNA]</scope>
    <source>
        <strain evidence="9 10">DSM 11827</strain>
    </source>
</reference>
<dbReference type="InParanoid" id="G4T793"/>
<dbReference type="AlphaFoldDB" id="G4T793"/>
<dbReference type="Pfam" id="PF00462">
    <property type="entry name" value="Glutaredoxin"/>
    <property type="match status" value="1"/>
</dbReference>
<feature type="domain" description="Glutaredoxin" evidence="8">
    <location>
        <begin position="34"/>
        <end position="100"/>
    </location>
</feature>
<comment type="catalytic activity">
    <reaction evidence="1">
        <text>2 glutathione + H2O2 = glutathione disulfide + 2 H2O</text>
        <dbReference type="Rhea" id="RHEA:16833"/>
        <dbReference type="ChEBI" id="CHEBI:15377"/>
        <dbReference type="ChEBI" id="CHEBI:16240"/>
        <dbReference type="ChEBI" id="CHEBI:57925"/>
        <dbReference type="ChEBI" id="CHEBI:58297"/>
        <dbReference type="EC" id="1.11.1.9"/>
    </reaction>
</comment>
<evidence type="ECO:0000256" key="1">
    <source>
        <dbReference type="ARBA" id="ARBA00000217"/>
    </source>
</evidence>
<proteinExistence type="predicted"/>
<keyword evidence="5" id="KW-1015">Disulfide bond</keyword>
<name>G4T793_SERID</name>
<gene>
    <name evidence="9" type="ORF">PIIN_00960</name>
</gene>
<dbReference type="InterPro" id="IPR011899">
    <property type="entry name" value="Glutaredoxin_euk/vir"/>
</dbReference>
<dbReference type="eggNOG" id="KOG1752">
    <property type="taxonomic scope" value="Eukaryota"/>
</dbReference>
<dbReference type="GO" id="GO:0034599">
    <property type="term" value="P:cellular response to oxidative stress"/>
    <property type="evidence" value="ECO:0007669"/>
    <property type="project" value="TreeGrafter"/>
</dbReference>